<name>A0A1L9MXR2_ASPTC</name>
<proteinExistence type="predicted"/>
<dbReference type="VEuPathDB" id="FungiDB:ASPTUDRAFT_735373"/>
<keyword evidence="1" id="KW-0812">Transmembrane</keyword>
<keyword evidence="1" id="KW-0472">Membrane</keyword>
<feature type="transmembrane region" description="Helical" evidence="1">
    <location>
        <begin position="55"/>
        <end position="72"/>
    </location>
</feature>
<protein>
    <submittedName>
        <fullName evidence="2">Uncharacterized protein</fullName>
    </submittedName>
</protein>
<dbReference type="AlphaFoldDB" id="A0A1L9MXR2"/>
<dbReference type="Proteomes" id="UP000184304">
    <property type="component" value="Unassembled WGS sequence"/>
</dbReference>
<reference evidence="3" key="1">
    <citation type="journal article" date="2017" name="Genome Biol.">
        <title>Comparative genomics reveals high biological diversity and specific adaptations in the industrially and medically important fungal genus Aspergillus.</title>
        <authorList>
            <person name="de Vries R.P."/>
            <person name="Riley R."/>
            <person name="Wiebenga A."/>
            <person name="Aguilar-Osorio G."/>
            <person name="Amillis S."/>
            <person name="Uchima C.A."/>
            <person name="Anderluh G."/>
            <person name="Asadollahi M."/>
            <person name="Askin M."/>
            <person name="Barry K."/>
            <person name="Battaglia E."/>
            <person name="Bayram O."/>
            <person name="Benocci T."/>
            <person name="Braus-Stromeyer S.A."/>
            <person name="Caldana C."/>
            <person name="Canovas D."/>
            <person name="Cerqueira G.C."/>
            <person name="Chen F."/>
            <person name="Chen W."/>
            <person name="Choi C."/>
            <person name="Clum A."/>
            <person name="Dos Santos R.A."/>
            <person name="Damasio A.R."/>
            <person name="Diallinas G."/>
            <person name="Emri T."/>
            <person name="Fekete E."/>
            <person name="Flipphi M."/>
            <person name="Freyberg S."/>
            <person name="Gallo A."/>
            <person name="Gournas C."/>
            <person name="Habgood R."/>
            <person name="Hainaut M."/>
            <person name="Harispe M.L."/>
            <person name="Henrissat B."/>
            <person name="Hilden K.S."/>
            <person name="Hope R."/>
            <person name="Hossain A."/>
            <person name="Karabika E."/>
            <person name="Karaffa L."/>
            <person name="Karanyi Z."/>
            <person name="Krasevec N."/>
            <person name="Kuo A."/>
            <person name="Kusch H."/>
            <person name="LaButti K."/>
            <person name="Lagendijk E.L."/>
            <person name="Lapidus A."/>
            <person name="Levasseur A."/>
            <person name="Lindquist E."/>
            <person name="Lipzen A."/>
            <person name="Logrieco A.F."/>
            <person name="MacCabe A."/>
            <person name="Maekelae M.R."/>
            <person name="Malavazi I."/>
            <person name="Melin P."/>
            <person name="Meyer V."/>
            <person name="Mielnichuk N."/>
            <person name="Miskei M."/>
            <person name="Molnar A.P."/>
            <person name="Mule G."/>
            <person name="Ngan C.Y."/>
            <person name="Orejas M."/>
            <person name="Orosz E."/>
            <person name="Ouedraogo J.P."/>
            <person name="Overkamp K.M."/>
            <person name="Park H.-S."/>
            <person name="Perrone G."/>
            <person name="Piumi F."/>
            <person name="Punt P.J."/>
            <person name="Ram A.F."/>
            <person name="Ramon A."/>
            <person name="Rauscher S."/>
            <person name="Record E."/>
            <person name="Riano-Pachon D.M."/>
            <person name="Robert V."/>
            <person name="Roehrig J."/>
            <person name="Ruller R."/>
            <person name="Salamov A."/>
            <person name="Salih N.S."/>
            <person name="Samson R.A."/>
            <person name="Sandor E."/>
            <person name="Sanguinetti M."/>
            <person name="Schuetze T."/>
            <person name="Sepcic K."/>
            <person name="Shelest E."/>
            <person name="Sherlock G."/>
            <person name="Sophianopoulou V."/>
            <person name="Squina F.M."/>
            <person name="Sun H."/>
            <person name="Susca A."/>
            <person name="Todd R.B."/>
            <person name="Tsang A."/>
            <person name="Unkles S.E."/>
            <person name="van de Wiele N."/>
            <person name="van Rossen-Uffink D."/>
            <person name="Oliveira J.V."/>
            <person name="Vesth T.C."/>
            <person name="Visser J."/>
            <person name="Yu J.-H."/>
            <person name="Zhou M."/>
            <person name="Andersen M.R."/>
            <person name="Archer D.B."/>
            <person name="Baker S.E."/>
            <person name="Benoit I."/>
            <person name="Brakhage A.A."/>
            <person name="Braus G.H."/>
            <person name="Fischer R."/>
            <person name="Frisvad J.C."/>
            <person name="Goldman G.H."/>
            <person name="Houbraken J."/>
            <person name="Oakley B."/>
            <person name="Pocsi I."/>
            <person name="Scazzocchio C."/>
            <person name="Seiboth B."/>
            <person name="vanKuyk P.A."/>
            <person name="Wortman J."/>
            <person name="Dyer P.S."/>
            <person name="Grigoriev I.V."/>
        </authorList>
    </citation>
    <scope>NUCLEOTIDE SEQUENCE [LARGE SCALE GENOMIC DNA]</scope>
    <source>
        <strain evidence="3">CBS 134.48</strain>
    </source>
</reference>
<keyword evidence="1" id="KW-1133">Transmembrane helix</keyword>
<dbReference type="EMBL" id="KV878205">
    <property type="protein sequence ID" value="OJI81813.1"/>
    <property type="molecule type" value="Genomic_DNA"/>
</dbReference>
<sequence length="73" mass="8342">MPASCCRVYDALLPSIPRNVPLLIATAKLLANLIFRLVFTPMLFYPLLYRMKHTLLFIFLVPLMSEIGFGLSR</sequence>
<evidence type="ECO:0000313" key="3">
    <source>
        <dbReference type="Proteomes" id="UP000184304"/>
    </source>
</evidence>
<gene>
    <name evidence="2" type="ORF">ASPTUDRAFT_735373</name>
</gene>
<evidence type="ECO:0000313" key="2">
    <source>
        <dbReference type="EMBL" id="OJI81813.1"/>
    </source>
</evidence>
<evidence type="ECO:0000256" key="1">
    <source>
        <dbReference type="SAM" id="Phobius"/>
    </source>
</evidence>
<accession>A0A1L9MXR2</accession>
<organism evidence="2 3">
    <name type="scientific">Aspergillus tubingensis (strain CBS 134.48)</name>
    <dbReference type="NCBI Taxonomy" id="767770"/>
    <lineage>
        <taxon>Eukaryota</taxon>
        <taxon>Fungi</taxon>
        <taxon>Dikarya</taxon>
        <taxon>Ascomycota</taxon>
        <taxon>Pezizomycotina</taxon>
        <taxon>Eurotiomycetes</taxon>
        <taxon>Eurotiomycetidae</taxon>
        <taxon>Eurotiales</taxon>
        <taxon>Aspergillaceae</taxon>
        <taxon>Aspergillus</taxon>
        <taxon>Aspergillus subgen. Circumdati</taxon>
    </lineage>
</organism>
<keyword evidence="3" id="KW-1185">Reference proteome</keyword>